<gene>
    <name evidence="2" type="ORF">CAFE_20360</name>
    <name evidence="3" type="ORF">HCR03_06430</name>
</gene>
<evidence type="ECO:0000313" key="2">
    <source>
        <dbReference type="EMBL" id="MVB11324.1"/>
    </source>
</evidence>
<protein>
    <submittedName>
        <fullName evidence="2">Uncharacterized protein</fullName>
    </submittedName>
</protein>
<accession>A0A7G8TE27</accession>
<organism evidence="2 4">
    <name type="scientific">Caproicibacter fermentans</name>
    <dbReference type="NCBI Taxonomy" id="2576756"/>
    <lineage>
        <taxon>Bacteria</taxon>
        <taxon>Bacillati</taxon>
        <taxon>Bacillota</taxon>
        <taxon>Clostridia</taxon>
        <taxon>Eubacteriales</taxon>
        <taxon>Acutalibacteraceae</taxon>
        <taxon>Caproicibacter</taxon>
    </lineage>
</organism>
<evidence type="ECO:0000313" key="3">
    <source>
        <dbReference type="EMBL" id="QNK41868.1"/>
    </source>
</evidence>
<dbReference type="RefSeq" id="WP_066649987.1">
    <property type="nucleotide sequence ID" value="NZ_CP060286.1"/>
</dbReference>
<dbReference type="KEGG" id="cfem:HCR03_06430"/>
<evidence type="ECO:0000256" key="1">
    <source>
        <dbReference type="SAM" id="MobiDB-lite"/>
    </source>
</evidence>
<feature type="region of interest" description="Disordered" evidence="1">
    <location>
        <begin position="1"/>
        <end position="21"/>
    </location>
</feature>
<dbReference type="EMBL" id="VWXL01000053">
    <property type="protein sequence ID" value="MVB11324.1"/>
    <property type="molecule type" value="Genomic_DNA"/>
</dbReference>
<feature type="region of interest" description="Disordered" evidence="1">
    <location>
        <begin position="63"/>
        <end position="84"/>
    </location>
</feature>
<reference evidence="2 4" key="1">
    <citation type="submission" date="2019-09" db="EMBL/GenBank/DDBJ databases">
        <title>Genome sequence of Clostridium sp. EA1.</title>
        <authorList>
            <person name="Poehlein A."/>
            <person name="Bengelsdorf F.R."/>
            <person name="Daniel R."/>
        </authorList>
    </citation>
    <scope>NUCLEOTIDE SEQUENCE [LARGE SCALE GENOMIC DNA]</scope>
    <source>
        <strain evidence="2 4">EA1</strain>
    </source>
</reference>
<feature type="compositionally biased region" description="Basic residues" evidence="1">
    <location>
        <begin position="72"/>
        <end position="84"/>
    </location>
</feature>
<accession>A0A6N8HZM2</accession>
<evidence type="ECO:0000313" key="4">
    <source>
        <dbReference type="Proteomes" id="UP000469440"/>
    </source>
</evidence>
<dbReference type="AlphaFoldDB" id="A0A6N8HZM2"/>
<sequence length="84" mass="9513">MEQNKSSKENEEPRLKLKDDVSFMDEQPAASAMECTGLMPSLPATEDEAENYSNIYSVPAPRQIDDPEIRRKPLRHHKIGGKKS</sequence>
<dbReference type="Proteomes" id="UP000515909">
    <property type="component" value="Chromosome"/>
</dbReference>
<dbReference type="OrthoDB" id="1976175at2"/>
<reference evidence="3 5" key="2">
    <citation type="submission" date="2020-08" db="EMBL/GenBank/DDBJ databases">
        <title>The isolate Caproiciproducens sp. 7D4C2 produces n-caproate at mildly acidic conditions from hexoses: genome and rBOX comparison with related strains and chain-elongating bacteria.</title>
        <authorList>
            <person name="Esquivel-Elizondo S."/>
            <person name="Bagci C."/>
            <person name="Temovska M."/>
            <person name="Jeon B.S."/>
            <person name="Bessarab I."/>
            <person name="Williams R.B.H."/>
            <person name="Huson D.H."/>
            <person name="Angenent L.T."/>
        </authorList>
    </citation>
    <scope>NUCLEOTIDE SEQUENCE [LARGE SCALE GENOMIC DNA]</scope>
    <source>
        <strain evidence="3 5">7D4C2</strain>
    </source>
</reference>
<name>A0A6N8HZM2_9FIRM</name>
<keyword evidence="4" id="KW-1185">Reference proteome</keyword>
<evidence type="ECO:0000313" key="5">
    <source>
        <dbReference type="Proteomes" id="UP000515909"/>
    </source>
</evidence>
<dbReference type="EMBL" id="CP060286">
    <property type="protein sequence ID" value="QNK41868.1"/>
    <property type="molecule type" value="Genomic_DNA"/>
</dbReference>
<proteinExistence type="predicted"/>
<dbReference type="Proteomes" id="UP000469440">
    <property type="component" value="Unassembled WGS sequence"/>
</dbReference>